<dbReference type="EMBL" id="CAXANX010000042">
    <property type="protein sequence ID" value="CAK9188960.1"/>
    <property type="molecule type" value="Genomic_DNA"/>
</dbReference>
<dbReference type="SUPFAM" id="SSF53383">
    <property type="entry name" value="PLP-dependent transferases"/>
    <property type="match status" value="1"/>
</dbReference>
<dbReference type="InterPro" id="IPR015424">
    <property type="entry name" value="PyrdxlP-dep_Trfase"/>
</dbReference>
<accession>A0ABP0T761</accession>
<sequence length="174" mass="19554">MIDIGDTTLSDQFEEVVGQVVRRLSQCTHDFSDETIYRRRSVTLTHIHQLAQLTDASITCQSESPPTSAALEPPPMSICLDPTDWTSVRALSHKMLDASLDFLEMARDRPAWLPLPTEVRGRLLCEPLPKHGKPMEEVCQDVLNDVVPYSGGNTHPRFWAGCMDQARWAVSLPR</sequence>
<dbReference type="Proteomes" id="UP001497512">
    <property type="component" value="Unassembled WGS sequence"/>
</dbReference>
<proteinExistence type="predicted"/>
<comment type="caution">
    <text evidence="1">The sequence shown here is derived from an EMBL/GenBank/DDBJ whole genome shotgun (WGS) entry which is preliminary data.</text>
</comment>
<reference evidence="1" key="1">
    <citation type="submission" date="2024-02" db="EMBL/GenBank/DDBJ databases">
        <authorList>
            <consortium name="ELIXIR-Norway"/>
            <consortium name="Elixir Norway"/>
        </authorList>
    </citation>
    <scope>NUCLEOTIDE SEQUENCE</scope>
</reference>
<name>A0ABP0T761_9BRYO</name>
<gene>
    <name evidence="1" type="ORF">CSSPTR1EN2_LOCUS24157</name>
</gene>
<evidence type="ECO:0000313" key="1">
    <source>
        <dbReference type="EMBL" id="CAK9188960.1"/>
    </source>
</evidence>
<evidence type="ECO:0000313" key="2">
    <source>
        <dbReference type="Proteomes" id="UP001497512"/>
    </source>
</evidence>
<keyword evidence="2" id="KW-1185">Reference proteome</keyword>
<protein>
    <submittedName>
        <fullName evidence="1">Uncharacterized protein</fullName>
    </submittedName>
</protein>
<dbReference type="Gene3D" id="1.20.1340.10">
    <property type="entry name" value="dopa decarboxylase, N-terminal domain"/>
    <property type="match status" value="1"/>
</dbReference>
<organism evidence="1 2">
    <name type="scientific">Sphagnum troendelagicum</name>
    <dbReference type="NCBI Taxonomy" id="128251"/>
    <lineage>
        <taxon>Eukaryota</taxon>
        <taxon>Viridiplantae</taxon>
        <taxon>Streptophyta</taxon>
        <taxon>Embryophyta</taxon>
        <taxon>Bryophyta</taxon>
        <taxon>Sphagnophytina</taxon>
        <taxon>Sphagnopsida</taxon>
        <taxon>Sphagnales</taxon>
        <taxon>Sphagnaceae</taxon>
        <taxon>Sphagnum</taxon>
    </lineage>
</organism>